<accession>A0A327VQL8</accession>
<comment type="caution">
    <text evidence="1">The sequence shown here is derived from an EMBL/GenBank/DDBJ whole genome shotgun (WGS) entry which is preliminary data.</text>
</comment>
<organism evidence="1 2">
    <name type="scientific">Chitinophaga dinghuensis</name>
    <dbReference type="NCBI Taxonomy" id="1539050"/>
    <lineage>
        <taxon>Bacteria</taxon>
        <taxon>Pseudomonadati</taxon>
        <taxon>Bacteroidota</taxon>
        <taxon>Chitinophagia</taxon>
        <taxon>Chitinophagales</taxon>
        <taxon>Chitinophagaceae</taxon>
        <taxon>Chitinophaga</taxon>
    </lineage>
</organism>
<reference evidence="1 2" key="1">
    <citation type="submission" date="2018-06" db="EMBL/GenBank/DDBJ databases">
        <title>Genomic Encyclopedia of Archaeal and Bacterial Type Strains, Phase II (KMG-II): from individual species to whole genera.</title>
        <authorList>
            <person name="Goeker M."/>
        </authorList>
    </citation>
    <scope>NUCLEOTIDE SEQUENCE [LARGE SCALE GENOMIC DNA]</scope>
    <source>
        <strain evidence="1 2">DSM 29821</strain>
    </source>
</reference>
<evidence type="ECO:0000313" key="1">
    <source>
        <dbReference type="EMBL" id="RAJ76734.1"/>
    </source>
</evidence>
<gene>
    <name evidence="1" type="ORF">CLV59_108255</name>
</gene>
<keyword evidence="2" id="KW-1185">Reference proteome</keyword>
<name>A0A327VQL8_9BACT</name>
<protein>
    <submittedName>
        <fullName evidence="1">Uncharacterized protein</fullName>
    </submittedName>
</protein>
<proteinExistence type="predicted"/>
<evidence type="ECO:0000313" key="2">
    <source>
        <dbReference type="Proteomes" id="UP000249819"/>
    </source>
</evidence>
<dbReference type="EMBL" id="QLMA01000008">
    <property type="protein sequence ID" value="RAJ76734.1"/>
    <property type="molecule type" value="Genomic_DNA"/>
</dbReference>
<dbReference type="AlphaFoldDB" id="A0A327VQL8"/>
<dbReference type="Proteomes" id="UP000249819">
    <property type="component" value="Unassembled WGS sequence"/>
</dbReference>
<sequence>MIFCIFIKINNFSAIIEIKLIINYQLFNRVCRLVRNFYAIILQKYLQIICKFEENAYF</sequence>